<dbReference type="AlphaFoldDB" id="A0A0G1X7S1"/>
<reference evidence="2 3" key="1">
    <citation type="journal article" date="2015" name="Nature">
        <title>rRNA introns, odd ribosomes, and small enigmatic genomes across a large radiation of phyla.</title>
        <authorList>
            <person name="Brown C.T."/>
            <person name="Hug L.A."/>
            <person name="Thomas B.C."/>
            <person name="Sharon I."/>
            <person name="Castelle C.J."/>
            <person name="Singh A."/>
            <person name="Wilkins M.J."/>
            <person name="Williams K.H."/>
            <person name="Banfield J.F."/>
        </authorList>
    </citation>
    <scope>NUCLEOTIDE SEQUENCE [LARGE SCALE GENOMIC DNA]</scope>
</reference>
<dbReference type="NCBIfam" id="NF045971">
    <property type="entry name" value="conju_CD1110"/>
    <property type="match status" value="1"/>
</dbReference>
<dbReference type="PANTHER" id="PTHR30121:SF6">
    <property type="entry name" value="SLR6007 PROTEIN"/>
    <property type="match status" value="1"/>
</dbReference>
<gene>
    <name evidence="2" type="ORF">VF00_C0001G0163</name>
</gene>
<dbReference type="EMBL" id="LCRB01000001">
    <property type="protein sequence ID" value="KKW27228.1"/>
    <property type="molecule type" value="Genomic_DNA"/>
</dbReference>
<proteinExistence type="predicted"/>
<accession>A0A0G1X7S1</accession>
<dbReference type="InterPro" id="IPR043964">
    <property type="entry name" value="P-loop_TraG"/>
</dbReference>
<feature type="domain" description="TraG P-loop" evidence="1">
    <location>
        <begin position="249"/>
        <end position="550"/>
    </location>
</feature>
<dbReference type="Pfam" id="PF19044">
    <property type="entry name" value="P-loop_TraG"/>
    <property type="match status" value="1"/>
</dbReference>
<protein>
    <submittedName>
        <fullName evidence="2">Type IV secretory pathway VirB4 component-like protein</fullName>
    </submittedName>
</protein>
<dbReference type="CDD" id="cd01127">
    <property type="entry name" value="TrwB_TraG_TraD_VirD4"/>
    <property type="match status" value="1"/>
</dbReference>
<comment type="caution">
    <text evidence="2">The sequence shown here is derived from an EMBL/GenBank/DDBJ whole genome shotgun (WGS) entry which is preliminary data.</text>
</comment>
<organism evidence="2 3">
    <name type="scientific">candidate division Kazan bacterium GW2011_GWB1_52_7</name>
    <dbReference type="NCBI Taxonomy" id="1620414"/>
    <lineage>
        <taxon>Bacteria</taxon>
        <taxon>Bacteria division Kazan-3B-28</taxon>
    </lineage>
</organism>
<evidence type="ECO:0000313" key="3">
    <source>
        <dbReference type="Proteomes" id="UP000034913"/>
    </source>
</evidence>
<evidence type="ECO:0000313" key="2">
    <source>
        <dbReference type="EMBL" id="KKW27228.1"/>
    </source>
</evidence>
<sequence>MAWFKRKSVNSDEASARKAVEQFEAGLVSVRDLVAPAALEISNDHLMLNGRFVRSLFVLTYPQYIETNWLSPVINYDVNLDISMHIMPVDSSAIMKTLRRKVTEMEASLRINQEKGAIRDPELEISYQDAEELRDRLQRGIEKFFHYALYFTIYAKTEQELESITQHIETTLGGQLVYTKHALLQMEQGFNSALPLGLDELDIVRNMTTSSLATTFPFTSVDLTTGKGVLYGINRHNNSLILFDRFDLENANMAVFSKSGGGKSYAVKLEILRSAMFGVDAIVIDPENEYEALAKAAGGSYISISLNSDKRINPFDLPKLGPNAEGEKVLRSAIVTLLGLMNLLVGTLTPEEDALMDKAIRETYALKDITDDVKTHANPMPTMEDLQNVLDNMQGAESLSQRLSKYTRGTFAGIFNQPTNFELDTGLMVFNIRDLEDVLRPIAMYIVLNYIWNKIRFDVKKRILVIDEAWILMQYEDSAKFLYSIAKRARKYYLGLTTITQDVEDFLGSKYGKAVVANSSLQLLFRQSPASIDVVTETFNLTQGEKFLLLEAEVGEGLFFAGTSHAAIKVVASYVEDKIVTSDPAQLAELRNLTGG</sequence>
<dbReference type="PANTHER" id="PTHR30121">
    <property type="entry name" value="UNCHARACTERIZED PROTEIN YJGR-RELATED"/>
    <property type="match status" value="1"/>
</dbReference>
<dbReference type="InterPro" id="IPR051162">
    <property type="entry name" value="T4SS_component"/>
</dbReference>
<dbReference type="SUPFAM" id="SSF52540">
    <property type="entry name" value="P-loop containing nucleoside triphosphate hydrolases"/>
    <property type="match status" value="1"/>
</dbReference>
<dbReference type="Gene3D" id="3.40.50.300">
    <property type="entry name" value="P-loop containing nucleotide triphosphate hydrolases"/>
    <property type="match status" value="1"/>
</dbReference>
<name>A0A0G1X7S1_UNCK3</name>
<dbReference type="Proteomes" id="UP000034913">
    <property type="component" value="Unassembled WGS sequence"/>
</dbReference>
<dbReference type="InterPro" id="IPR027417">
    <property type="entry name" value="P-loop_NTPase"/>
</dbReference>
<evidence type="ECO:0000259" key="1">
    <source>
        <dbReference type="Pfam" id="PF19044"/>
    </source>
</evidence>
<dbReference type="Gene3D" id="1.10.8.730">
    <property type="match status" value="1"/>
</dbReference>